<dbReference type="Gene3D" id="1.10.10.10">
    <property type="entry name" value="Winged helix-like DNA-binding domain superfamily/Winged helix DNA-binding domain"/>
    <property type="match status" value="1"/>
</dbReference>
<comment type="caution">
    <text evidence="5">The sequence shown here is derived from an EMBL/GenBank/DDBJ whole genome shotgun (WGS) entry which is preliminary data.</text>
</comment>
<evidence type="ECO:0000313" key="5">
    <source>
        <dbReference type="EMBL" id="TBR81051.1"/>
    </source>
</evidence>
<organism evidence="5 6">
    <name type="scientific">Campylobacter novaezeelandiae</name>
    <dbReference type="NCBI Taxonomy" id="2267891"/>
    <lineage>
        <taxon>Bacteria</taxon>
        <taxon>Pseudomonadati</taxon>
        <taxon>Campylobacterota</taxon>
        <taxon>Epsilonproteobacteria</taxon>
        <taxon>Campylobacterales</taxon>
        <taxon>Campylobacteraceae</taxon>
        <taxon>Campylobacter</taxon>
    </lineage>
</organism>
<dbReference type="EMBL" id="QPGR01000007">
    <property type="protein sequence ID" value="TBR81051.1"/>
    <property type="molecule type" value="Genomic_DNA"/>
</dbReference>
<keyword evidence="2" id="KW-0805">Transcription regulation</keyword>
<evidence type="ECO:0000256" key="4">
    <source>
        <dbReference type="ARBA" id="ARBA00023163"/>
    </source>
</evidence>
<keyword evidence="1" id="KW-0678">Repressor</keyword>
<dbReference type="InterPro" id="IPR036388">
    <property type="entry name" value="WH-like_DNA-bd_sf"/>
</dbReference>
<dbReference type="InterPro" id="IPR002571">
    <property type="entry name" value="HrcA"/>
</dbReference>
<dbReference type="GO" id="GO:0045892">
    <property type="term" value="P:negative regulation of DNA-templated transcription"/>
    <property type="evidence" value="ECO:0007669"/>
    <property type="project" value="TreeGrafter"/>
</dbReference>
<dbReference type="InterPro" id="IPR036390">
    <property type="entry name" value="WH_DNA-bd_sf"/>
</dbReference>
<keyword evidence="4" id="KW-0804">Transcription</keyword>
<dbReference type="NCBIfam" id="NF003033">
    <property type="entry name" value="PRK03911.1"/>
    <property type="match status" value="1"/>
</dbReference>
<protein>
    <submittedName>
        <fullName evidence="5">HrcA family transcriptional regulator</fullName>
    </submittedName>
</protein>
<keyword evidence="3" id="KW-0346">Stress response</keyword>
<dbReference type="PANTHER" id="PTHR34824">
    <property type="entry name" value="HEAT-INDUCIBLE TRANSCRIPTION REPRESSOR HRCA"/>
    <property type="match status" value="1"/>
</dbReference>
<name>A0A4Q9JTX3_9BACT</name>
<dbReference type="AlphaFoldDB" id="A0A4Q9JTX3"/>
<keyword evidence="6" id="KW-1185">Reference proteome</keyword>
<sequence>MIKVEDKRELILKSIIETYLSDNTPIGSNELNSSLCIPASTIRVYLKKLSDEGLITQIHISSGRIPTILTMQNYWRNELDIDSELDIKNEIFLYHLLKEYKIYCLVYGGRDLVLKEIFNLNDKFIILDFEENEIVLKYNSQGFDFLKTLIGLNLFDLENIVLKVKFVELAQKISNLKQSLVYSKINEQRAYQIYQNDEFAKLLDCTVDRKFNKNLQFEPLFKKGFMGFKINAQFLGKSVNIIFAGSVYTDYNKVLKQIKEAA</sequence>
<dbReference type="Proteomes" id="UP000292583">
    <property type="component" value="Unassembled WGS sequence"/>
</dbReference>
<reference evidence="5 6" key="1">
    <citation type="submission" date="2018-07" db="EMBL/GenBank/DDBJ databases">
        <title>Campylobacter zealandensis sp. nov., isolated from birds and water in New Zealand.</title>
        <authorList>
            <person name="Wilkinson D.A."/>
            <person name="Biggs P.J."/>
            <person name="French N.P."/>
            <person name="Midwinter A.C."/>
        </authorList>
    </citation>
    <scope>NUCLEOTIDE SEQUENCE [LARGE SCALE GENOMIC DNA]</scope>
    <source>
        <strain evidence="5 6">B423b</strain>
    </source>
</reference>
<evidence type="ECO:0000313" key="6">
    <source>
        <dbReference type="Proteomes" id="UP000292583"/>
    </source>
</evidence>
<evidence type="ECO:0000256" key="1">
    <source>
        <dbReference type="ARBA" id="ARBA00022491"/>
    </source>
</evidence>
<evidence type="ECO:0000256" key="2">
    <source>
        <dbReference type="ARBA" id="ARBA00023015"/>
    </source>
</evidence>
<evidence type="ECO:0000256" key="3">
    <source>
        <dbReference type="ARBA" id="ARBA00023016"/>
    </source>
</evidence>
<proteinExistence type="predicted"/>
<dbReference type="OrthoDB" id="9783139at2"/>
<dbReference type="SUPFAM" id="SSF46785">
    <property type="entry name" value="Winged helix' DNA-binding domain"/>
    <property type="match status" value="1"/>
</dbReference>
<dbReference type="GO" id="GO:0003677">
    <property type="term" value="F:DNA binding"/>
    <property type="evidence" value="ECO:0007669"/>
    <property type="project" value="InterPro"/>
</dbReference>
<dbReference type="PANTHER" id="PTHR34824:SF1">
    <property type="entry name" value="HEAT-INDUCIBLE TRANSCRIPTION REPRESSOR HRCA"/>
    <property type="match status" value="1"/>
</dbReference>
<gene>
    <name evidence="5" type="ORF">DU473_04390</name>
</gene>
<accession>A0A4Q9JTX3</accession>